<accession>A0A5N6B5B4</accession>
<dbReference type="PRINTS" id="PR01217">
    <property type="entry name" value="PRICHEXTENSN"/>
</dbReference>
<dbReference type="AlphaFoldDB" id="A0A5N6B5B4"/>
<feature type="region of interest" description="Disordered" evidence="1">
    <location>
        <begin position="25"/>
        <end position="112"/>
    </location>
</feature>
<feature type="domain" description="PASTA" evidence="2">
    <location>
        <begin position="100"/>
        <end position="166"/>
    </location>
</feature>
<evidence type="ECO:0000313" key="4">
    <source>
        <dbReference type="Proteomes" id="UP000313066"/>
    </source>
</evidence>
<name>A0A5N6B5B4_9ACTN</name>
<reference evidence="3 4" key="1">
    <citation type="submission" date="2019-10" db="EMBL/GenBank/DDBJ databases">
        <title>Nonomuraea sp. nov., isolated from Phyllanthus amarus.</title>
        <authorList>
            <person name="Klykleung N."/>
            <person name="Tanasupawat S."/>
        </authorList>
    </citation>
    <scope>NUCLEOTIDE SEQUENCE [LARGE SCALE GENOMIC DNA]</scope>
    <source>
        <strain evidence="3 4">CR1-09</strain>
    </source>
</reference>
<dbReference type="CDD" id="cd06577">
    <property type="entry name" value="PASTA_pknB"/>
    <property type="match status" value="1"/>
</dbReference>
<dbReference type="PROSITE" id="PS51178">
    <property type="entry name" value="PASTA"/>
    <property type="match status" value="1"/>
</dbReference>
<dbReference type="Pfam" id="PF03793">
    <property type="entry name" value="PASTA"/>
    <property type="match status" value="1"/>
</dbReference>
<proteinExistence type="predicted"/>
<gene>
    <name evidence="3" type="ORF">FH610_039600</name>
</gene>
<dbReference type="InterPro" id="IPR005543">
    <property type="entry name" value="PASTA_dom"/>
</dbReference>
<dbReference type="SUPFAM" id="SSF54184">
    <property type="entry name" value="Penicillin-binding protein 2x (pbp-2x), c-terminal domain"/>
    <property type="match status" value="1"/>
</dbReference>
<feature type="compositionally biased region" description="Low complexity" evidence="1">
    <location>
        <begin position="88"/>
        <end position="101"/>
    </location>
</feature>
<dbReference type="EMBL" id="VDMA02000035">
    <property type="protein sequence ID" value="KAB8175400.1"/>
    <property type="molecule type" value="Genomic_DNA"/>
</dbReference>
<feature type="compositionally biased region" description="Pro residues" evidence="1">
    <location>
        <begin position="77"/>
        <end position="87"/>
    </location>
</feature>
<keyword evidence="4" id="KW-1185">Reference proteome</keyword>
<dbReference type="SMART" id="SM00740">
    <property type="entry name" value="PASTA"/>
    <property type="match status" value="1"/>
</dbReference>
<organism evidence="3 4">
    <name type="scientific">Microbispora catharanthi</name>
    <dbReference type="NCBI Taxonomy" id="1712871"/>
    <lineage>
        <taxon>Bacteria</taxon>
        <taxon>Bacillati</taxon>
        <taxon>Actinomycetota</taxon>
        <taxon>Actinomycetes</taxon>
        <taxon>Streptosporangiales</taxon>
        <taxon>Streptosporangiaceae</taxon>
        <taxon>Microbispora</taxon>
    </lineage>
</organism>
<dbReference type="Gene3D" id="3.30.10.20">
    <property type="match status" value="1"/>
</dbReference>
<feature type="compositionally biased region" description="Low complexity" evidence="1">
    <location>
        <begin position="35"/>
        <end position="58"/>
    </location>
</feature>
<protein>
    <submittedName>
        <fullName evidence="3">PASTA domain-containing protein</fullName>
    </submittedName>
</protein>
<sequence>MPVAAGVAGFAVVGGLAVLGINMASAGSTTPESPAPSLTLITPSPTPSPTRAVSRPSTKPSQDVSVSRPSPTKRKPSPTPSPTPSPSPSRTASPTPSPSSTEGMIKVPQLKGLPESSALARLNMLGLTPKPAYEGPEECKGVVVSQKPAANTLVKEGTTVTFTVKKTCPSPSPSPSPSPALTRTPATS</sequence>
<evidence type="ECO:0000313" key="3">
    <source>
        <dbReference type="EMBL" id="KAB8175400.1"/>
    </source>
</evidence>
<comment type="caution">
    <text evidence="3">The sequence shown here is derived from an EMBL/GenBank/DDBJ whole genome shotgun (WGS) entry which is preliminary data.</text>
</comment>
<feature type="region of interest" description="Disordered" evidence="1">
    <location>
        <begin position="165"/>
        <end position="188"/>
    </location>
</feature>
<evidence type="ECO:0000259" key="2">
    <source>
        <dbReference type="PROSITE" id="PS51178"/>
    </source>
</evidence>
<evidence type="ECO:0000256" key="1">
    <source>
        <dbReference type="SAM" id="MobiDB-lite"/>
    </source>
</evidence>
<dbReference type="Proteomes" id="UP000313066">
    <property type="component" value="Unassembled WGS sequence"/>
</dbReference>